<dbReference type="AlphaFoldDB" id="A0A516SAB6"/>
<dbReference type="KEGG" id="cari:FNU76_01250"/>
<keyword evidence="2" id="KW-1185">Reference proteome</keyword>
<organism evidence="1 2">
    <name type="scientific">Chitinimonas arctica</name>
    <dbReference type="NCBI Taxonomy" id="2594795"/>
    <lineage>
        <taxon>Bacteria</taxon>
        <taxon>Pseudomonadati</taxon>
        <taxon>Pseudomonadota</taxon>
        <taxon>Betaproteobacteria</taxon>
        <taxon>Neisseriales</taxon>
        <taxon>Chitinibacteraceae</taxon>
        <taxon>Chitinimonas</taxon>
    </lineage>
</organism>
<evidence type="ECO:0000313" key="1">
    <source>
        <dbReference type="EMBL" id="QDQ25087.1"/>
    </source>
</evidence>
<dbReference type="EMBL" id="CP041730">
    <property type="protein sequence ID" value="QDQ25087.1"/>
    <property type="molecule type" value="Genomic_DNA"/>
</dbReference>
<dbReference type="InterPro" id="IPR019238">
    <property type="entry name" value="AbiEi_2"/>
</dbReference>
<dbReference type="Proteomes" id="UP000317550">
    <property type="component" value="Chromosome"/>
</dbReference>
<dbReference type="Pfam" id="PF09952">
    <property type="entry name" value="AbiEi_2"/>
    <property type="match status" value="1"/>
</dbReference>
<proteinExistence type="predicted"/>
<protein>
    <submittedName>
        <fullName evidence="1">Uncharacterized protein</fullName>
    </submittedName>
</protein>
<reference evidence="2" key="1">
    <citation type="submission" date="2019-07" db="EMBL/GenBank/DDBJ databases">
        <title>Chitinimonas sp. nov., isolated from Ny-Alesund, arctica soil.</title>
        <authorList>
            <person name="Xu Q."/>
            <person name="Peng F."/>
        </authorList>
    </citation>
    <scope>NUCLEOTIDE SEQUENCE [LARGE SCALE GENOMIC DNA]</scope>
    <source>
        <strain evidence="2">R3-44</strain>
    </source>
</reference>
<dbReference type="OrthoDB" id="6630012at2"/>
<gene>
    <name evidence="1" type="ORF">FNU76_01250</name>
</gene>
<accession>A0A516SAB6</accession>
<evidence type="ECO:0000313" key="2">
    <source>
        <dbReference type="Proteomes" id="UP000317550"/>
    </source>
</evidence>
<name>A0A516SAB6_9NEIS</name>
<sequence>MMNVVNMNTQISISPSEVHLLNLAADALAQSMHRPVSVSTLSHMDPGQNYDRRIELKVGNWRMDYLAEIRQKIDHAAQIARFAQVADTHETPFLLVIPIMRPHWARQCQELGLQFIDAAGNAYLHDEAFFVQIAGRSLPETIAASLPKTSHSVGSAFLRYTFQTLCAPATFSMPYRRIPAEVGVSIGMMSRVVDGLVERGLVAIDRDERRQLLEPDRLLTEWVSNYPMKLRSKLIRYRMRAPSADWWKYADLEGSRLRWGAEVAADRLIGHLRPAKATLYHHASDDPHDLRQFIIKCRLQADAQGDVEILDAFWSPDLDGPQETVPPVLIYADLVNSNDPRNLEAAQRIYADYVKPMLHSH</sequence>